<evidence type="ECO:0000313" key="7">
    <source>
        <dbReference type="Proteomes" id="UP000641386"/>
    </source>
</evidence>
<protein>
    <recommendedName>
        <fullName evidence="1">[acyl-carrier-protein] S-malonyltransferase</fullName>
        <ecNumber evidence="1">2.3.1.39</ecNumber>
    </recommendedName>
</protein>
<evidence type="ECO:0000256" key="2">
    <source>
        <dbReference type="ARBA" id="ARBA00022679"/>
    </source>
</evidence>
<comment type="catalytic activity">
    <reaction evidence="4">
        <text>holo-[ACP] + malonyl-CoA = malonyl-[ACP] + CoA</text>
        <dbReference type="Rhea" id="RHEA:41792"/>
        <dbReference type="Rhea" id="RHEA-COMP:9623"/>
        <dbReference type="Rhea" id="RHEA-COMP:9685"/>
        <dbReference type="ChEBI" id="CHEBI:57287"/>
        <dbReference type="ChEBI" id="CHEBI:57384"/>
        <dbReference type="ChEBI" id="CHEBI:64479"/>
        <dbReference type="ChEBI" id="CHEBI:78449"/>
        <dbReference type="EC" id="2.3.1.39"/>
    </reaction>
</comment>
<evidence type="ECO:0000259" key="5">
    <source>
        <dbReference type="SMART" id="SM00827"/>
    </source>
</evidence>
<dbReference type="GO" id="GO:0004314">
    <property type="term" value="F:[acyl-carrier-protein] S-malonyltransferase activity"/>
    <property type="evidence" value="ECO:0007669"/>
    <property type="project" value="UniProtKB-EC"/>
</dbReference>
<keyword evidence="7" id="KW-1185">Reference proteome</keyword>
<dbReference type="PANTHER" id="PTHR42681:SF1">
    <property type="entry name" value="MALONYL-COA-ACYL CARRIER PROTEIN TRANSACYLASE, MITOCHONDRIAL"/>
    <property type="match status" value="1"/>
</dbReference>
<dbReference type="RefSeq" id="WP_189895504.1">
    <property type="nucleotide sequence ID" value="NZ_BNBC01000001.1"/>
</dbReference>
<gene>
    <name evidence="6" type="primary">fabD</name>
    <name evidence="6" type="ORF">GCM10014715_00740</name>
</gene>
<dbReference type="Proteomes" id="UP000641386">
    <property type="component" value="Unassembled WGS sequence"/>
</dbReference>
<dbReference type="Gene3D" id="3.40.366.10">
    <property type="entry name" value="Malonyl-Coenzyme A Acyl Carrier Protein, domain 2"/>
    <property type="match status" value="1"/>
</dbReference>
<dbReference type="InterPro" id="IPR016035">
    <property type="entry name" value="Acyl_Trfase/lysoPLipase"/>
</dbReference>
<evidence type="ECO:0000256" key="4">
    <source>
        <dbReference type="ARBA" id="ARBA00048462"/>
    </source>
</evidence>
<dbReference type="SMART" id="SM00827">
    <property type="entry name" value="PKS_AT"/>
    <property type="match status" value="1"/>
</dbReference>
<keyword evidence="3" id="KW-0012">Acyltransferase</keyword>
<name>A0A919DKP8_9ACTN</name>
<dbReference type="SUPFAM" id="SSF55048">
    <property type="entry name" value="Probable ACP-binding domain of malonyl-CoA ACP transacylase"/>
    <property type="match status" value="1"/>
</dbReference>
<dbReference type="AlphaFoldDB" id="A0A919DKP8"/>
<dbReference type="PANTHER" id="PTHR42681">
    <property type="entry name" value="MALONYL-COA-ACYL CARRIER PROTEIN TRANSACYLASE, MITOCHONDRIAL"/>
    <property type="match status" value="1"/>
</dbReference>
<dbReference type="EMBL" id="BNBC01000001">
    <property type="protein sequence ID" value="GHE51972.1"/>
    <property type="molecule type" value="Genomic_DNA"/>
</dbReference>
<dbReference type="InterPro" id="IPR001227">
    <property type="entry name" value="Ac_transferase_dom_sf"/>
</dbReference>
<dbReference type="EC" id="2.3.1.39" evidence="1"/>
<keyword evidence="2" id="KW-0808">Transferase</keyword>
<feature type="domain" description="Malonyl-CoA:ACP transacylase (MAT)" evidence="5">
    <location>
        <begin position="5"/>
        <end position="280"/>
    </location>
</feature>
<dbReference type="Pfam" id="PF00698">
    <property type="entry name" value="Acyl_transf_1"/>
    <property type="match status" value="1"/>
</dbReference>
<proteinExistence type="predicted"/>
<accession>A0A919DKP8</accession>
<dbReference type="InterPro" id="IPR050858">
    <property type="entry name" value="Mal-CoA-ACP_Trans/PKS_FabD"/>
</dbReference>
<sequence>MFAIIAPGQGSQTPGMLAGWLRDPVYAERVRAWSEAADVDLVHLGTKAPAATIARTEHTQPLLVAQGLLMHEALAPAASAQTAVVAGHSVGELTAAAHAGVLTPADAVRLAAVRGRAMAAACAEAPTSMAAVVGGEEAAVLDRIAELGLTAATFNGPGQIVAAGLQEDLAKLAAAPPTGATVKPLPVAGAFHTPYMESARRTFAAAAEATHFARPQGLLLSNADGEVLATPEVIRRRLVDQVVRPVRWDLCLASLARLAPALTVSLPPAKTLTNILRRRHPELAVLPLNTTRDIGKAQARLEALESAVREEVPVHAGV</sequence>
<dbReference type="SUPFAM" id="SSF52151">
    <property type="entry name" value="FabD/lysophospholipase-like"/>
    <property type="match status" value="1"/>
</dbReference>
<dbReference type="InterPro" id="IPR014043">
    <property type="entry name" value="Acyl_transferase_dom"/>
</dbReference>
<organism evidence="6 7">
    <name type="scientific">Streptomyces spiralis</name>
    <dbReference type="NCBI Taxonomy" id="66376"/>
    <lineage>
        <taxon>Bacteria</taxon>
        <taxon>Bacillati</taxon>
        <taxon>Actinomycetota</taxon>
        <taxon>Actinomycetes</taxon>
        <taxon>Kitasatosporales</taxon>
        <taxon>Streptomycetaceae</taxon>
        <taxon>Streptomyces</taxon>
    </lineage>
</organism>
<evidence type="ECO:0000313" key="6">
    <source>
        <dbReference type="EMBL" id="GHE51972.1"/>
    </source>
</evidence>
<evidence type="ECO:0000256" key="1">
    <source>
        <dbReference type="ARBA" id="ARBA00013258"/>
    </source>
</evidence>
<reference evidence="6" key="1">
    <citation type="journal article" date="2014" name="Int. J. Syst. Evol. Microbiol.">
        <title>Complete genome sequence of Corynebacterium casei LMG S-19264T (=DSM 44701T), isolated from a smear-ripened cheese.</title>
        <authorList>
            <consortium name="US DOE Joint Genome Institute (JGI-PGF)"/>
            <person name="Walter F."/>
            <person name="Albersmeier A."/>
            <person name="Kalinowski J."/>
            <person name="Ruckert C."/>
        </authorList>
    </citation>
    <scope>NUCLEOTIDE SEQUENCE</scope>
    <source>
        <strain evidence="6">JCM 3302</strain>
    </source>
</reference>
<dbReference type="Gene3D" id="3.30.70.250">
    <property type="entry name" value="Malonyl-CoA ACP transacylase, ACP-binding"/>
    <property type="match status" value="1"/>
</dbReference>
<dbReference type="InterPro" id="IPR016036">
    <property type="entry name" value="Malonyl_transacylase_ACP-bd"/>
</dbReference>
<dbReference type="GO" id="GO:0005829">
    <property type="term" value="C:cytosol"/>
    <property type="evidence" value="ECO:0007669"/>
    <property type="project" value="TreeGrafter"/>
</dbReference>
<dbReference type="GO" id="GO:0006633">
    <property type="term" value="P:fatty acid biosynthetic process"/>
    <property type="evidence" value="ECO:0007669"/>
    <property type="project" value="TreeGrafter"/>
</dbReference>
<comment type="caution">
    <text evidence="6">The sequence shown here is derived from an EMBL/GenBank/DDBJ whole genome shotgun (WGS) entry which is preliminary data.</text>
</comment>
<reference evidence="6" key="2">
    <citation type="submission" date="2020-09" db="EMBL/GenBank/DDBJ databases">
        <authorList>
            <person name="Sun Q."/>
            <person name="Ohkuma M."/>
        </authorList>
    </citation>
    <scope>NUCLEOTIDE SEQUENCE</scope>
    <source>
        <strain evidence="6">JCM 3302</strain>
    </source>
</reference>
<evidence type="ECO:0000256" key="3">
    <source>
        <dbReference type="ARBA" id="ARBA00023315"/>
    </source>
</evidence>